<name>A0ABN8HGQ8_9BACT</name>
<gene>
    <name evidence="1" type="ORF">GEAMG1_0482</name>
</gene>
<evidence type="ECO:0000313" key="2">
    <source>
        <dbReference type="Proteomes" id="UP001295463"/>
    </source>
</evidence>
<evidence type="ECO:0000313" key="1">
    <source>
        <dbReference type="EMBL" id="CAH2030304.1"/>
    </source>
</evidence>
<keyword evidence="2" id="KW-1185">Reference proteome</keyword>
<organism evidence="1 2">
    <name type="scientific">Trichlorobacter ammonificans</name>
    <dbReference type="NCBI Taxonomy" id="2916410"/>
    <lineage>
        <taxon>Bacteria</taxon>
        <taxon>Pseudomonadati</taxon>
        <taxon>Thermodesulfobacteriota</taxon>
        <taxon>Desulfuromonadia</taxon>
        <taxon>Geobacterales</taxon>
        <taxon>Geobacteraceae</taxon>
        <taxon>Trichlorobacter</taxon>
    </lineage>
</organism>
<dbReference type="RefSeq" id="WP_305731249.1">
    <property type="nucleotide sequence ID" value="NZ_OW150024.1"/>
</dbReference>
<dbReference type="Proteomes" id="UP001295463">
    <property type="component" value="Chromosome"/>
</dbReference>
<dbReference type="EMBL" id="OW150024">
    <property type="protein sequence ID" value="CAH2030304.1"/>
    <property type="molecule type" value="Genomic_DNA"/>
</dbReference>
<reference evidence="1 2" key="1">
    <citation type="submission" date="2022-03" db="EMBL/GenBank/DDBJ databases">
        <authorList>
            <person name="Koch H."/>
        </authorList>
    </citation>
    <scope>NUCLEOTIDE SEQUENCE [LARGE SCALE GENOMIC DNA]</scope>
    <source>
        <strain evidence="1 2">G1</strain>
    </source>
</reference>
<proteinExistence type="predicted"/>
<protein>
    <submittedName>
        <fullName evidence="1">Uncharacterized protein</fullName>
    </submittedName>
</protein>
<sequence>MSAEASTFSSLAPHATITLIKGSRYGLDLRGYLKPGWSGYLAGRLADEQISVLRGAGRKISAITWEARFELEMPPLLKVPERLDYCAMASTPPAVRSTLPWVRLERLSVKRDSAHGGSLLVELTGPDQLGFLASLLRVFSFYSLFPVEMEIETLGATASNRFWLKGIGSLTPTAEDQANLATALRKLSGNGGTLP</sequence>
<accession>A0ABN8HGQ8</accession>